<dbReference type="InterPro" id="IPR058288">
    <property type="entry name" value="DUF7982"/>
</dbReference>
<organism evidence="5 6">
    <name type="scientific">Halovivax cerinus</name>
    <dbReference type="NCBI Taxonomy" id="1487865"/>
    <lineage>
        <taxon>Archaea</taxon>
        <taxon>Methanobacteriati</taxon>
        <taxon>Methanobacteriota</taxon>
        <taxon>Stenosarchaea group</taxon>
        <taxon>Halobacteria</taxon>
        <taxon>Halobacteriales</taxon>
        <taxon>Natrialbaceae</taxon>
        <taxon>Halovivax</taxon>
    </lineage>
</organism>
<accession>A0ABD5NRU9</accession>
<dbReference type="AlphaFoldDB" id="A0ABD5NRU9"/>
<evidence type="ECO:0000256" key="2">
    <source>
        <dbReference type="SAM" id="MobiDB-lite"/>
    </source>
</evidence>
<keyword evidence="3" id="KW-0472">Membrane</keyword>
<feature type="compositionally biased region" description="Basic and acidic residues" evidence="2">
    <location>
        <begin position="1"/>
        <end position="19"/>
    </location>
</feature>
<evidence type="ECO:0000256" key="3">
    <source>
        <dbReference type="SAM" id="Phobius"/>
    </source>
</evidence>
<feature type="compositionally biased region" description="Low complexity" evidence="2">
    <location>
        <begin position="21"/>
        <end position="36"/>
    </location>
</feature>
<feature type="transmembrane region" description="Helical" evidence="3">
    <location>
        <begin position="104"/>
        <end position="122"/>
    </location>
</feature>
<reference evidence="5 6" key="1">
    <citation type="journal article" date="2019" name="Int. J. Syst. Evol. Microbiol.">
        <title>The Global Catalogue of Microorganisms (GCM) 10K type strain sequencing project: providing services to taxonomists for standard genome sequencing and annotation.</title>
        <authorList>
            <consortium name="The Broad Institute Genomics Platform"/>
            <consortium name="The Broad Institute Genome Sequencing Center for Infectious Disease"/>
            <person name="Wu L."/>
            <person name="Ma J."/>
        </authorList>
    </citation>
    <scope>NUCLEOTIDE SEQUENCE [LARGE SCALE GENOMIC DNA]</scope>
    <source>
        <strain evidence="5 6">IBRC-M 10256</strain>
    </source>
</reference>
<evidence type="ECO:0000259" key="4">
    <source>
        <dbReference type="Pfam" id="PF25939"/>
    </source>
</evidence>
<dbReference type="EMBL" id="JBHSAQ010000013">
    <property type="protein sequence ID" value="MFC3959423.1"/>
    <property type="molecule type" value="Genomic_DNA"/>
</dbReference>
<gene>
    <name evidence="5" type="ORF">ACFOUR_13750</name>
</gene>
<feature type="region of interest" description="Disordered" evidence="2">
    <location>
        <begin position="1"/>
        <end position="43"/>
    </location>
</feature>
<keyword evidence="3" id="KW-1133">Transmembrane helix</keyword>
<sequence>MSQHDPSRRERSQNRHGTERSSGAGADDSGDTAGSTRSADPDGVRLDSEALAAQVDVLADENARLREKYAAARRSRYRKTAFGLGTVGLVAVAGGVVAPAARDVLLILGAIGLFGGLLTAVLTSERFVAASVGERVYGALAANHAALIDELGLRAEPRYLPGVAGIGPRVFVPQRTSNDTPVDETGPIVTADDRRGLLLEPTGAGLYATFRDGSTADPTGPGALAAVLAEAVVEQFELADRVTVDADENRITAAVSEPAFGPIDRFDHPIPSLFAVGLAMDLDRPVRLTVYPADDRADWLVTCWWEAPSESAASDATETAASGASERAEH</sequence>
<protein>
    <recommendedName>
        <fullName evidence="4">DUF7982 domain-containing protein</fullName>
    </recommendedName>
</protein>
<evidence type="ECO:0000313" key="6">
    <source>
        <dbReference type="Proteomes" id="UP001595846"/>
    </source>
</evidence>
<proteinExistence type="predicted"/>
<evidence type="ECO:0000256" key="1">
    <source>
        <dbReference type="SAM" id="Coils"/>
    </source>
</evidence>
<dbReference type="Pfam" id="PF25939">
    <property type="entry name" value="DUF7982"/>
    <property type="match status" value="1"/>
</dbReference>
<keyword evidence="1" id="KW-0175">Coiled coil</keyword>
<feature type="region of interest" description="Disordered" evidence="2">
    <location>
        <begin position="310"/>
        <end position="330"/>
    </location>
</feature>
<comment type="caution">
    <text evidence="5">The sequence shown here is derived from an EMBL/GenBank/DDBJ whole genome shotgun (WGS) entry which is preliminary data.</text>
</comment>
<dbReference type="GeneID" id="73902046"/>
<evidence type="ECO:0000313" key="5">
    <source>
        <dbReference type="EMBL" id="MFC3959423.1"/>
    </source>
</evidence>
<dbReference type="RefSeq" id="WP_256532939.1">
    <property type="nucleotide sequence ID" value="NZ_CP101824.1"/>
</dbReference>
<feature type="transmembrane region" description="Helical" evidence="3">
    <location>
        <begin position="81"/>
        <end position="98"/>
    </location>
</feature>
<feature type="coiled-coil region" evidence="1">
    <location>
        <begin position="48"/>
        <end position="75"/>
    </location>
</feature>
<name>A0ABD5NRU9_9EURY</name>
<keyword evidence="6" id="KW-1185">Reference proteome</keyword>
<feature type="domain" description="DUF7982" evidence="4">
    <location>
        <begin position="49"/>
        <end position="305"/>
    </location>
</feature>
<keyword evidence="3" id="KW-0812">Transmembrane</keyword>
<dbReference type="Proteomes" id="UP001595846">
    <property type="component" value="Unassembled WGS sequence"/>
</dbReference>